<gene>
    <name evidence="9" type="ORF">JOE68_003223</name>
</gene>
<evidence type="ECO:0000256" key="1">
    <source>
        <dbReference type="ARBA" id="ARBA00004651"/>
    </source>
</evidence>
<keyword evidence="6 7" id="KW-0472">Membrane</keyword>
<evidence type="ECO:0000256" key="6">
    <source>
        <dbReference type="ARBA" id="ARBA00023136"/>
    </source>
</evidence>
<sequence>MVLSATSEAVAFAPLETAGPLAVWLITLSFVFFECAFIFGLFLPGDSLLFAAGVVLAQHDGELSAWLLSIAAMVVAVVGNQIGYYIGRHTGTRLLARRGGKVLNKENLAKARDFLDRRGFWAIVLARWIPWVRTLAPMIAGAAHMDPRRFMLATTIGALAWVPTLVLAGYYGAGLLTAVPWLQTAAVIASVAFFVVGTAYGLYRYRQEMRKPVEEEITTSGGNPGTSENQ</sequence>
<dbReference type="InterPro" id="IPR032816">
    <property type="entry name" value="VTT_dom"/>
</dbReference>
<evidence type="ECO:0000256" key="4">
    <source>
        <dbReference type="ARBA" id="ARBA00022692"/>
    </source>
</evidence>
<evidence type="ECO:0000259" key="8">
    <source>
        <dbReference type="Pfam" id="PF09335"/>
    </source>
</evidence>
<feature type="transmembrane region" description="Helical" evidence="7">
    <location>
        <begin position="63"/>
        <end position="87"/>
    </location>
</feature>
<keyword evidence="10" id="KW-1185">Reference proteome</keyword>
<feature type="transmembrane region" description="Helical" evidence="7">
    <location>
        <begin position="179"/>
        <end position="203"/>
    </location>
</feature>
<keyword evidence="3 7" id="KW-1003">Cell membrane</keyword>
<dbReference type="PANTHER" id="PTHR30353">
    <property type="entry name" value="INNER MEMBRANE PROTEIN DEDA-RELATED"/>
    <property type="match status" value="1"/>
</dbReference>
<organism evidence="9 10">
    <name type="scientific">Saccharothrix algeriensis</name>
    <dbReference type="NCBI Taxonomy" id="173560"/>
    <lineage>
        <taxon>Bacteria</taxon>
        <taxon>Bacillati</taxon>
        <taxon>Actinomycetota</taxon>
        <taxon>Actinomycetes</taxon>
        <taxon>Pseudonocardiales</taxon>
        <taxon>Pseudonocardiaceae</taxon>
        <taxon>Saccharothrix</taxon>
    </lineage>
</organism>
<accession>A0ABS2S7Y8</accession>
<dbReference type="Proteomes" id="UP001195724">
    <property type="component" value="Unassembled WGS sequence"/>
</dbReference>
<feature type="domain" description="VTT" evidence="8">
    <location>
        <begin position="43"/>
        <end position="170"/>
    </location>
</feature>
<dbReference type="PANTHER" id="PTHR30353:SF0">
    <property type="entry name" value="TRANSMEMBRANE PROTEIN"/>
    <property type="match status" value="1"/>
</dbReference>
<dbReference type="InterPro" id="IPR032818">
    <property type="entry name" value="DedA-like"/>
</dbReference>
<name>A0ABS2S7Y8_9PSEU</name>
<evidence type="ECO:0000256" key="5">
    <source>
        <dbReference type="ARBA" id="ARBA00022989"/>
    </source>
</evidence>
<reference evidence="9 10" key="1">
    <citation type="submission" date="2021-01" db="EMBL/GenBank/DDBJ databases">
        <title>Sequencing the genomes of 1000 actinobacteria strains.</title>
        <authorList>
            <person name="Klenk H.-P."/>
        </authorList>
    </citation>
    <scope>NUCLEOTIDE SEQUENCE [LARGE SCALE GENOMIC DNA]</scope>
    <source>
        <strain evidence="9 10">DSM 44581</strain>
    </source>
</reference>
<proteinExistence type="inferred from homology"/>
<evidence type="ECO:0000313" key="10">
    <source>
        <dbReference type="Proteomes" id="UP001195724"/>
    </source>
</evidence>
<evidence type="ECO:0000256" key="3">
    <source>
        <dbReference type="ARBA" id="ARBA00022475"/>
    </source>
</evidence>
<dbReference type="RefSeq" id="WP_204843137.1">
    <property type="nucleotide sequence ID" value="NZ_JAFBCL010000001.1"/>
</dbReference>
<dbReference type="Pfam" id="PF09335">
    <property type="entry name" value="VTT_dom"/>
    <property type="match status" value="1"/>
</dbReference>
<evidence type="ECO:0000313" key="9">
    <source>
        <dbReference type="EMBL" id="MBM7812358.1"/>
    </source>
</evidence>
<keyword evidence="5 7" id="KW-1133">Transmembrane helix</keyword>
<protein>
    <submittedName>
        <fullName evidence="9">Membrane-associated protein</fullName>
    </submittedName>
</protein>
<keyword evidence="4 7" id="KW-0812">Transmembrane</keyword>
<comment type="caution">
    <text evidence="9">The sequence shown here is derived from an EMBL/GenBank/DDBJ whole genome shotgun (WGS) entry which is preliminary data.</text>
</comment>
<feature type="transmembrane region" description="Helical" evidence="7">
    <location>
        <begin position="21"/>
        <end position="43"/>
    </location>
</feature>
<dbReference type="EMBL" id="JAFBCL010000001">
    <property type="protein sequence ID" value="MBM7812358.1"/>
    <property type="molecule type" value="Genomic_DNA"/>
</dbReference>
<comment type="subcellular location">
    <subcellularLocation>
        <location evidence="1 7">Cell membrane</location>
        <topology evidence="1 7">Multi-pass membrane protein</topology>
    </subcellularLocation>
</comment>
<feature type="transmembrane region" description="Helical" evidence="7">
    <location>
        <begin position="150"/>
        <end position="173"/>
    </location>
</feature>
<evidence type="ECO:0000256" key="7">
    <source>
        <dbReference type="RuleBase" id="RU367016"/>
    </source>
</evidence>
<comment type="similarity">
    <text evidence="2 7">Belongs to the DedA family.</text>
</comment>
<evidence type="ECO:0000256" key="2">
    <source>
        <dbReference type="ARBA" id="ARBA00010792"/>
    </source>
</evidence>